<proteinExistence type="predicted"/>
<gene>
    <name evidence="2" type="ORF">D9T17_00340</name>
</gene>
<name>A0A3N2RPF9_LYSEN</name>
<organism evidence="2 3">
    <name type="scientific">Lysobacter enzymogenes</name>
    <dbReference type="NCBI Taxonomy" id="69"/>
    <lineage>
        <taxon>Bacteria</taxon>
        <taxon>Pseudomonadati</taxon>
        <taxon>Pseudomonadota</taxon>
        <taxon>Gammaproteobacteria</taxon>
        <taxon>Lysobacterales</taxon>
        <taxon>Lysobacteraceae</taxon>
        <taxon>Lysobacter</taxon>
    </lineage>
</organism>
<evidence type="ECO:0000313" key="3">
    <source>
        <dbReference type="Proteomes" id="UP000275910"/>
    </source>
</evidence>
<keyword evidence="1" id="KW-0732">Signal</keyword>
<reference evidence="2 3" key="1">
    <citation type="submission" date="2018-10" db="EMBL/GenBank/DDBJ databases">
        <title>The genome of Lysobacter enzymogenes OH11.</title>
        <authorList>
            <person name="Liu F."/>
            <person name="Zhao Y."/>
            <person name="Qian G."/>
            <person name="Chen Y."/>
            <person name="Xu H."/>
        </authorList>
    </citation>
    <scope>NUCLEOTIDE SEQUENCE [LARGE SCALE GENOMIC DNA]</scope>
    <source>
        <strain evidence="2 3">OH11</strain>
    </source>
</reference>
<dbReference type="AlphaFoldDB" id="A0A3N2RPF9"/>
<dbReference type="EMBL" id="RCTY01000001">
    <property type="protein sequence ID" value="ROU09318.1"/>
    <property type="molecule type" value="Genomic_DNA"/>
</dbReference>
<evidence type="ECO:0000313" key="2">
    <source>
        <dbReference type="EMBL" id="ROU09318.1"/>
    </source>
</evidence>
<dbReference type="Proteomes" id="UP000275910">
    <property type="component" value="Unassembled WGS sequence"/>
</dbReference>
<sequence length="249" mass="26459">MRHPFSPVRAVPLRLALLCAGLLAGHAACAAEGGDFCDNANALSALPYEPAGGGCEVDMLKDRPGPLDPAGSLRVHDLPWASLQRPPATATAPIDLSVQVGEIGFVGGEVLIEWSFESARTGERRVLVLSLWRDIDSKSGPPAPTRVLAQWYSPAQPDWSLADPRSALAPAQTTTVVDLSPGRRLSQFGLAFDGRQIAVSVQNGLTAHTFAAPGSGWRPVRLRNAILSERPLPGGSGVRLLWPQELFVP</sequence>
<feature type="chain" id="PRO_5018158280" description="Lipoprotein" evidence="1">
    <location>
        <begin position="31"/>
        <end position="249"/>
    </location>
</feature>
<feature type="signal peptide" evidence="1">
    <location>
        <begin position="1"/>
        <end position="30"/>
    </location>
</feature>
<protein>
    <recommendedName>
        <fullName evidence="4">Lipoprotein</fullName>
    </recommendedName>
</protein>
<comment type="caution">
    <text evidence="2">The sequence shown here is derived from an EMBL/GenBank/DDBJ whole genome shotgun (WGS) entry which is preliminary data.</text>
</comment>
<evidence type="ECO:0000256" key="1">
    <source>
        <dbReference type="SAM" id="SignalP"/>
    </source>
</evidence>
<dbReference type="RefSeq" id="WP_123645540.1">
    <property type="nucleotide sequence ID" value="NZ_RCTY01000001.1"/>
</dbReference>
<accession>A0A3N2RPF9</accession>
<evidence type="ECO:0008006" key="4">
    <source>
        <dbReference type="Google" id="ProtNLM"/>
    </source>
</evidence>